<name>A0A2P2PT87_RHIMU</name>
<dbReference type="AlphaFoldDB" id="A0A2P2PT87"/>
<dbReference type="EMBL" id="GGEC01077409">
    <property type="protein sequence ID" value="MBX57893.1"/>
    <property type="molecule type" value="Transcribed_RNA"/>
</dbReference>
<sequence length="16" mass="1785">MPVLPREAAASSRFPR</sequence>
<proteinExistence type="predicted"/>
<protein>
    <submittedName>
        <fullName evidence="1">Uncharacterized protein</fullName>
    </submittedName>
</protein>
<evidence type="ECO:0000313" key="1">
    <source>
        <dbReference type="EMBL" id="MBX57893.1"/>
    </source>
</evidence>
<organism evidence="1">
    <name type="scientific">Rhizophora mucronata</name>
    <name type="common">Asiatic mangrove</name>
    <dbReference type="NCBI Taxonomy" id="61149"/>
    <lineage>
        <taxon>Eukaryota</taxon>
        <taxon>Viridiplantae</taxon>
        <taxon>Streptophyta</taxon>
        <taxon>Embryophyta</taxon>
        <taxon>Tracheophyta</taxon>
        <taxon>Spermatophyta</taxon>
        <taxon>Magnoliopsida</taxon>
        <taxon>eudicotyledons</taxon>
        <taxon>Gunneridae</taxon>
        <taxon>Pentapetalae</taxon>
        <taxon>rosids</taxon>
        <taxon>fabids</taxon>
        <taxon>Malpighiales</taxon>
        <taxon>Rhizophoraceae</taxon>
        <taxon>Rhizophora</taxon>
    </lineage>
</organism>
<reference evidence="1" key="1">
    <citation type="submission" date="2018-02" db="EMBL/GenBank/DDBJ databases">
        <title>Rhizophora mucronata_Transcriptome.</title>
        <authorList>
            <person name="Meera S.P."/>
            <person name="Sreeshan A."/>
            <person name="Augustine A."/>
        </authorList>
    </citation>
    <scope>NUCLEOTIDE SEQUENCE</scope>
    <source>
        <tissue evidence="1">Leaf</tissue>
    </source>
</reference>
<accession>A0A2P2PT87</accession>